<keyword evidence="2" id="KW-0378">Hydrolase</keyword>
<evidence type="ECO:0000313" key="3">
    <source>
        <dbReference type="Proteomes" id="UP000238348"/>
    </source>
</evidence>
<dbReference type="InterPro" id="IPR036663">
    <property type="entry name" value="Fumarylacetoacetase_C_sf"/>
</dbReference>
<dbReference type="Gene3D" id="3.90.850.10">
    <property type="entry name" value="Fumarylacetoacetase-like, C-terminal domain"/>
    <property type="match status" value="1"/>
</dbReference>
<dbReference type="EMBL" id="CP012673">
    <property type="protein sequence ID" value="AUX47080.1"/>
    <property type="molecule type" value="Genomic_DNA"/>
</dbReference>
<reference evidence="2 3" key="1">
    <citation type="submission" date="2015-09" db="EMBL/GenBank/DDBJ databases">
        <title>Sorangium comparison.</title>
        <authorList>
            <person name="Zaburannyi N."/>
            <person name="Bunk B."/>
            <person name="Overmann J."/>
            <person name="Mueller R."/>
        </authorList>
    </citation>
    <scope>NUCLEOTIDE SEQUENCE [LARGE SCALE GENOMIC DNA]</scope>
    <source>
        <strain evidence="2 3">So ce26</strain>
    </source>
</reference>
<dbReference type="InterPro" id="IPR011234">
    <property type="entry name" value="Fumarylacetoacetase-like_C"/>
</dbReference>
<evidence type="ECO:0000313" key="2">
    <source>
        <dbReference type="EMBL" id="AUX47080.1"/>
    </source>
</evidence>
<dbReference type="GO" id="GO:0016787">
    <property type="term" value="F:hydrolase activity"/>
    <property type="evidence" value="ECO:0007669"/>
    <property type="project" value="UniProtKB-KW"/>
</dbReference>
<organism evidence="2 3">
    <name type="scientific">Sorangium cellulosum</name>
    <name type="common">Polyangium cellulosum</name>
    <dbReference type="NCBI Taxonomy" id="56"/>
    <lineage>
        <taxon>Bacteria</taxon>
        <taxon>Pseudomonadati</taxon>
        <taxon>Myxococcota</taxon>
        <taxon>Polyangia</taxon>
        <taxon>Polyangiales</taxon>
        <taxon>Polyangiaceae</taxon>
        <taxon>Sorangium</taxon>
    </lineage>
</organism>
<dbReference type="Pfam" id="PF01557">
    <property type="entry name" value="FAA_hydrolase"/>
    <property type="match status" value="1"/>
</dbReference>
<name>A0A2L0F697_SORCE</name>
<dbReference type="AlphaFoldDB" id="A0A2L0F697"/>
<protein>
    <submittedName>
        <fullName evidence="2">Fumarylacetoacetate hydrolase</fullName>
    </submittedName>
</protein>
<dbReference type="PANTHER" id="PTHR43211:SF1">
    <property type="entry name" value="BLL6422 PROTEIN"/>
    <property type="match status" value="1"/>
</dbReference>
<dbReference type="RefSeq" id="WP_234022947.1">
    <property type="nucleotide sequence ID" value="NZ_CP012673.1"/>
</dbReference>
<dbReference type="SUPFAM" id="SSF56529">
    <property type="entry name" value="FAH"/>
    <property type="match status" value="1"/>
</dbReference>
<sequence length="302" mass="33000">MRIAHVFQLATSTSIVALERDSALYDVAELERHFGTKLADIPGVSDFHTRVVALRCAGLHVLDDRLLSGDRPASAQLLPGAFLWLPPCATDRAAYVQLGPCARDAEHPWYRFGNSRALQGHAAVIPFPALEDEPDYELNLAALLCEDLRRATPEEAERAIAGYAVLNDWTARGLEAQAQARGMPPSDAKDFATQLGPVLVTPDELGPVEVLRTQVRVDAEVRLCSRIGEWAFSLAEAIACVSDRIELRAGDVIGAGRVVGGSAWCAGRRVPYGARVELMIERIGWLAGRPVRGPEPLPWRRR</sequence>
<proteinExistence type="predicted"/>
<dbReference type="PANTHER" id="PTHR43211">
    <property type="entry name" value="FUMARYLACETOACETATE HYDROLASE"/>
    <property type="match status" value="1"/>
</dbReference>
<dbReference type="Proteomes" id="UP000238348">
    <property type="component" value="Chromosome"/>
</dbReference>
<gene>
    <name evidence="2" type="ORF">SOCE26_085920</name>
</gene>
<feature type="domain" description="Fumarylacetoacetase-like C-terminal" evidence="1">
    <location>
        <begin position="106"/>
        <end position="287"/>
    </location>
</feature>
<evidence type="ECO:0000259" key="1">
    <source>
        <dbReference type="Pfam" id="PF01557"/>
    </source>
</evidence>
<accession>A0A2L0F697</accession>